<dbReference type="InterPro" id="IPR006026">
    <property type="entry name" value="Peptidase_Metallo"/>
</dbReference>
<dbReference type="PANTHER" id="PTHR23282:SF101">
    <property type="entry name" value="MAM DOMAIN-CONTAINING PROTEIN"/>
    <property type="match status" value="1"/>
</dbReference>
<keyword evidence="2" id="KW-0645">Protease</keyword>
<sequence length="410" mass="46015">MGQLSVCCFVYIVLFLGCVNKLSCETIQLWRNSDGSPGGTLHYKINDRLDSCIKTNILQTIEDFNKLLNPAGGSRCIQFKNTDGLRDFPYVNFNFAGSCDANIANPGIGSSTRIIHVPVNDACIDRRKLVYSLARILGLPDEHTRPDRDKFLTIHWDNLQKSYRHDRYNISSYDFWPIIRHMPYDFTSVTHAGPFEHAIDSRKPTVSSKYPGVYFSDHYNLSIIDVRKLRALYDCPPDMYNGNQGFEVFRPVHCTFDLPLCGLVNDWTSPGDKWTERTGPVSGRGPQTDHSNGAGKYMYLNASDTLRTASLVSVREISPGPVCVSLYYYMDHNTTTITISKKESTTGQTTTIKEIVGSNETSWSEAISNTTATTAWRILIQASTEQGEVAIDDVTVQYGSCPVYNKCRGQ</sequence>
<dbReference type="InterPro" id="IPR051560">
    <property type="entry name" value="MAM_domain-containing"/>
</dbReference>
<evidence type="ECO:0000259" key="5">
    <source>
        <dbReference type="PROSITE" id="PS51864"/>
    </source>
</evidence>
<accession>A0A8W8LXC9</accession>
<dbReference type="GO" id="GO:0004222">
    <property type="term" value="F:metalloendopeptidase activity"/>
    <property type="evidence" value="ECO:0007669"/>
    <property type="project" value="UniProtKB-UniRule"/>
</dbReference>
<dbReference type="Pfam" id="PF00629">
    <property type="entry name" value="MAM"/>
    <property type="match status" value="1"/>
</dbReference>
<evidence type="ECO:0000256" key="1">
    <source>
        <dbReference type="PROSITE-ProRule" id="PRU01211"/>
    </source>
</evidence>
<comment type="caution">
    <text evidence="1">Lacks conserved residue(s) required for the propagation of feature annotation.</text>
</comment>
<dbReference type="PANTHER" id="PTHR23282">
    <property type="entry name" value="APICAL ENDOSOMAL GLYCOPROTEIN PRECURSOR"/>
    <property type="match status" value="1"/>
</dbReference>
<dbReference type="InterPro" id="IPR013320">
    <property type="entry name" value="ConA-like_dom_sf"/>
</dbReference>
<dbReference type="InterPro" id="IPR024079">
    <property type="entry name" value="MetalloPept_cat_dom_sf"/>
</dbReference>
<name>A0A8W8LXC9_MAGGI</name>
<feature type="region of interest" description="Disordered" evidence="3">
    <location>
        <begin position="275"/>
        <end position="294"/>
    </location>
</feature>
<reference evidence="6" key="1">
    <citation type="submission" date="2022-08" db="UniProtKB">
        <authorList>
            <consortium name="EnsemblMetazoa"/>
        </authorList>
    </citation>
    <scope>IDENTIFICATION</scope>
    <source>
        <strain evidence="6">05x7-T-G4-1.051#20</strain>
    </source>
</reference>
<dbReference type="OMA" id="SESCEYM"/>
<dbReference type="SUPFAM" id="SSF55486">
    <property type="entry name" value="Metalloproteases ('zincins'), catalytic domain"/>
    <property type="match status" value="1"/>
</dbReference>
<dbReference type="GO" id="GO:0016020">
    <property type="term" value="C:membrane"/>
    <property type="evidence" value="ECO:0007669"/>
    <property type="project" value="InterPro"/>
</dbReference>
<evidence type="ECO:0000313" key="7">
    <source>
        <dbReference type="Proteomes" id="UP000005408"/>
    </source>
</evidence>
<dbReference type="SMART" id="SM00235">
    <property type="entry name" value="ZnMc"/>
    <property type="match status" value="1"/>
</dbReference>
<keyword evidence="2" id="KW-0378">Hydrolase</keyword>
<dbReference type="Gene3D" id="3.40.390.10">
    <property type="entry name" value="Collagenase (Catalytic Domain)"/>
    <property type="match status" value="1"/>
</dbReference>
<feature type="domain" description="MAM" evidence="4">
    <location>
        <begin position="252"/>
        <end position="403"/>
    </location>
</feature>
<dbReference type="OrthoDB" id="6128992at2759"/>
<dbReference type="InterPro" id="IPR001506">
    <property type="entry name" value="Peptidase_M12A"/>
</dbReference>
<dbReference type="Pfam" id="PF01400">
    <property type="entry name" value="Astacin"/>
    <property type="match status" value="1"/>
</dbReference>
<protein>
    <recommendedName>
        <fullName evidence="2">Metalloendopeptidase</fullName>
        <ecNumber evidence="2">3.4.24.-</ecNumber>
    </recommendedName>
</protein>
<evidence type="ECO:0000256" key="2">
    <source>
        <dbReference type="RuleBase" id="RU361183"/>
    </source>
</evidence>
<dbReference type="SMART" id="SM00137">
    <property type="entry name" value="MAM"/>
    <property type="match status" value="1"/>
</dbReference>
<dbReference type="EnsemblMetazoa" id="G30042.1">
    <property type="protein sequence ID" value="G30042.1:cds"/>
    <property type="gene ID" value="G30042"/>
</dbReference>
<dbReference type="Gene3D" id="2.60.120.200">
    <property type="match status" value="1"/>
</dbReference>
<feature type="signal peptide" evidence="2">
    <location>
        <begin position="1"/>
        <end position="24"/>
    </location>
</feature>
<feature type="chain" id="PRO_5036515539" description="Metalloendopeptidase" evidence="2">
    <location>
        <begin position="25"/>
        <end position="410"/>
    </location>
</feature>
<comment type="cofactor">
    <cofactor evidence="2">
        <name>Zn(2+)</name>
        <dbReference type="ChEBI" id="CHEBI:29105"/>
    </cofactor>
    <text evidence="2">Binds 1 zinc ion per subunit.</text>
</comment>
<dbReference type="GO" id="GO:0006508">
    <property type="term" value="P:proteolysis"/>
    <property type="evidence" value="ECO:0007669"/>
    <property type="project" value="UniProtKB-KW"/>
</dbReference>
<dbReference type="AlphaFoldDB" id="A0A8W8LXC9"/>
<dbReference type="SUPFAM" id="SSF49899">
    <property type="entry name" value="Concanavalin A-like lectins/glucanases"/>
    <property type="match status" value="1"/>
</dbReference>
<dbReference type="PROSITE" id="PS50060">
    <property type="entry name" value="MAM_2"/>
    <property type="match status" value="1"/>
</dbReference>
<dbReference type="GO" id="GO:0008270">
    <property type="term" value="F:zinc ion binding"/>
    <property type="evidence" value="ECO:0007669"/>
    <property type="project" value="InterPro"/>
</dbReference>
<keyword evidence="2" id="KW-0479">Metal-binding</keyword>
<evidence type="ECO:0000259" key="4">
    <source>
        <dbReference type="PROSITE" id="PS50060"/>
    </source>
</evidence>
<keyword evidence="2" id="KW-0732">Signal</keyword>
<dbReference type="PROSITE" id="PS51864">
    <property type="entry name" value="ASTACIN"/>
    <property type="match status" value="1"/>
</dbReference>
<feature type="domain" description="Peptidase M12A" evidence="5">
    <location>
        <begin position="20"/>
        <end position="236"/>
    </location>
</feature>
<dbReference type="CDD" id="cd06263">
    <property type="entry name" value="MAM"/>
    <property type="match status" value="1"/>
</dbReference>
<dbReference type="EC" id="3.4.24.-" evidence="2"/>
<keyword evidence="7" id="KW-1185">Reference proteome</keyword>
<dbReference type="PRINTS" id="PR00480">
    <property type="entry name" value="ASTACIN"/>
</dbReference>
<evidence type="ECO:0000256" key="3">
    <source>
        <dbReference type="SAM" id="MobiDB-lite"/>
    </source>
</evidence>
<dbReference type="InterPro" id="IPR000998">
    <property type="entry name" value="MAM_dom"/>
</dbReference>
<organism evidence="6 7">
    <name type="scientific">Magallana gigas</name>
    <name type="common">Pacific oyster</name>
    <name type="synonym">Crassostrea gigas</name>
    <dbReference type="NCBI Taxonomy" id="29159"/>
    <lineage>
        <taxon>Eukaryota</taxon>
        <taxon>Metazoa</taxon>
        <taxon>Spiralia</taxon>
        <taxon>Lophotrochozoa</taxon>
        <taxon>Mollusca</taxon>
        <taxon>Bivalvia</taxon>
        <taxon>Autobranchia</taxon>
        <taxon>Pteriomorphia</taxon>
        <taxon>Ostreida</taxon>
        <taxon>Ostreoidea</taxon>
        <taxon>Ostreidae</taxon>
        <taxon>Magallana</taxon>
    </lineage>
</organism>
<dbReference type="Proteomes" id="UP000005408">
    <property type="component" value="Unassembled WGS sequence"/>
</dbReference>
<proteinExistence type="predicted"/>
<keyword evidence="2" id="KW-0482">Metalloprotease</keyword>
<keyword evidence="2" id="KW-0862">Zinc</keyword>
<evidence type="ECO:0000313" key="6">
    <source>
        <dbReference type="EnsemblMetazoa" id="G30042.1:cds"/>
    </source>
</evidence>